<dbReference type="EC" id="3.1.26.3" evidence="2"/>
<evidence type="ECO:0000313" key="2">
    <source>
        <dbReference type="EMBL" id="CAG69094.1"/>
    </source>
</evidence>
<dbReference type="InterPro" id="IPR002562">
    <property type="entry name" value="3'-5'_exonuclease_dom"/>
</dbReference>
<sequence>MVYICQNLYCSLWLNQENMFQFIQQQDQLADVLSLMDQCSIYGLDTEFIKVDTLWPKLGVFQINLNGQVYLLDGTALDLSIFWQKLYASKQNVFHACGEDIDLIYHYAQQKFLENVFDTQVGLSFLGHGLQVSYQAALKLVLDIEIEKDQTRSDWLARPLSDEQLKYAANDVLYLLKLSDQIKHQLQEKQLYDYVLEDCRHLTQEIGTDTPQHLLYTDVGNYRHSRRQLMQLQQLMVWREQLIKAINQPRSFILRNSTMIDLVEKNPRNTFQLSQVKEIRPNVIREHGKTILDLLKFLPEEHEWPLRMAKPIRHSSQDVTDQMTQLIEQVVEQTQIPKEVLIRKKWLNALYQHVVFHRSEDELPEYLLGWRYEMLTRPLIQILKQDVKYLSTQMKIDR</sequence>
<evidence type="ECO:0000259" key="1">
    <source>
        <dbReference type="PROSITE" id="PS50967"/>
    </source>
</evidence>
<gene>
    <name evidence="2" type="primary">rnd</name>
    <name evidence="2" type="ordered locus">ACIAD2310</name>
</gene>
<dbReference type="GO" id="GO:0008408">
    <property type="term" value="F:3'-5' exonuclease activity"/>
    <property type="evidence" value="ECO:0007669"/>
    <property type="project" value="InterPro"/>
</dbReference>
<dbReference type="SMART" id="SM00474">
    <property type="entry name" value="35EXOc"/>
    <property type="match status" value="1"/>
</dbReference>
<dbReference type="Gene3D" id="1.10.150.80">
    <property type="entry name" value="HRDC domain"/>
    <property type="match status" value="2"/>
</dbReference>
<dbReference type="AlphaFoldDB" id="Q6FA19"/>
<dbReference type="KEGG" id="aci:ACIAD2310"/>
<dbReference type="STRING" id="202950.GCA_001485005_00092"/>
<protein>
    <submittedName>
        <fullName evidence="2">Ribonuclease D, processes tRNA</fullName>
        <ecNumber evidence="2">3.1.26.3</ecNumber>
    </submittedName>
</protein>
<dbReference type="PANTHER" id="PTHR47649:SF1">
    <property type="entry name" value="RIBONUCLEASE D"/>
    <property type="match status" value="1"/>
</dbReference>
<dbReference type="InterPro" id="IPR002121">
    <property type="entry name" value="HRDC_dom"/>
</dbReference>
<dbReference type="InterPro" id="IPR012337">
    <property type="entry name" value="RNaseH-like_sf"/>
</dbReference>
<organism evidence="2 3">
    <name type="scientific">Acinetobacter baylyi (strain ATCC 33305 / BD413 / ADP1)</name>
    <dbReference type="NCBI Taxonomy" id="62977"/>
    <lineage>
        <taxon>Bacteria</taxon>
        <taxon>Pseudomonadati</taxon>
        <taxon>Pseudomonadota</taxon>
        <taxon>Gammaproteobacteria</taxon>
        <taxon>Moraxellales</taxon>
        <taxon>Moraxellaceae</taxon>
        <taxon>Acinetobacter</taxon>
    </lineage>
</organism>
<feature type="domain" description="HRDC" evidence="1">
    <location>
        <begin position="225"/>
        <end position="305"/>
    </location>
</feature>
<dbReference type="HOGENOM" id="CLU_042387_0_0_6"/>
<keyword evidence="2" id="KW-0378">Hydrolase</keyword>
<reference evidence="2 3" key="1">
    <citation type="journal article" date="2004" name="Nucleic Acids Res.">
        <title>Unique features revealed by the genome sequence of Acinetobacter sp. ADP1, a versatile and naturally transformation competent bacterium.</title>
        <authorList>
            <person name="Barbe V."/>
            <person name="Vallenet D."/>
            <person name="Fonknechten N."/>
            <person name="Kreimeyer A."/>
            <person name="Oztas S."/>
            <person name="Labarre L."/>
            <person name="Cruveiller S."/>
            <person name="Robert C."/>
            <person name="Duprat S."/>
            <person name="Wincker P."/>
            <person name="Ornston L.N."/>
            <person name="Weissenbach J."/>
            <person name="Marliere P."/>
            <person name="Cohen G.N."/>
            <person name="Medigue C."/>
        </authorList>
    </citation>
    <scope>NUCLEOTIDE SEQUENCE [LARGE SCALE GENOMIC DNA]</scope>
    <source>
        <strain evidence="3">ATCC 33305 / BD413 / ADP1</strain>
    </source>
</reference>
<dbReference type="EMBL" id="CR543861">
    <property type="protein sequence ID" value="CAG69094.1"/>
    <property type="molecule type" value="Genomic_DNA"/>
</dbReference>
<dbReference type="CDD" id="cd06142">
    <property type="entry name" value="RNaseD_exo"/>
    <property type="match status" value="1"/>
</dbReference>
<evidence type="ECO:0000313" key="3">
    <source>
        <dbReference type="Proteomes" id="UP000000430"/>
    </source>
</evidence>
<dbReference type="Pfam" id="PF00570">
    <property type="entry name" value="HRDC"/>
    <property type="match status" value="1"/>
</dbReference>
<dbReference type="InterPro" id="IPR048579">
    <property type="entry name" value="RNAseD_HRDC_C"/>
</dbReference>
<dbReference type="Pfam" id="PF01612">
    <property type="entry name" value="DNA_pol_A_exo1"/>
    <property type="match status" value="1"/>
</dbReference>
<dbReference type="Proteomes" id="UP000000430">
    <property type="component" value="Chromosome"/>
</dbReference>
<dbReference type="Gene3D" id="3.30.420.10">
    <property type="entry name" value="Ribonuclease H-like superfamily/Ribonuclease H"/>
    <property type="match status" value="1"/>
</dbReference>
<name>Q6FA19_ACIAD</name>
<dbReference type="PROSITE" id="PS50967">
    <property type="entry name" value="HRDC"/>
    <property type="match status" value="1"/>
</dbReference>
<dbReference type="GO" id="GO:0003676">
    <property type="term" value="F:nucleic acid binding"/>
    <property type="evidence" value="ECO:0007669"/>
    <property type="project" value="InterPro"/>
</dbReference>
<dbReference type="Pfam" id="PF21293">
    <property type="entry name" value="RNAseD_HRDC_C"/>
    <property type="match status" value="1"/>
</dbReference>
<dbReference type="SUPFAM" id="SSF47819">
    <property type="entry name" value="HRDC-like"/>
    <property type="match status" value="2"/>
</dbReference>
<dbReference type="PANTHER" id="PTHR47649">
    <property type="entry name" value="RIBONUCLEASE D"/>
    <property type="match status" value="1"/>
</dbReference>
<dbReference type="InterPro" id="IPR010997">
    <property type="entry name" value="HRDC-like_sf"/>
</dbReference>
<dbReference type="InterPro" id="IPR051086">
    <property type="entry name" value="RNase_D-like"/>
</dbReference>
<proteinExistence type="predicted"/>
<dbReference type="InterPro" id="IPR036397">
    <property type="entry name" value="RNaseH_sf"/>
</dbReference>
<dbReference type="GO" id="GO:0000166">
    <property type="term" value="F:nucleotide binding"/>
    <property type="evidence" value="ECO:0007669"/>
    <property type="project" value="InterPro"/>
</dbReference>
<dbReference type="GO" id="GO:0006139">
    <property type="term" value="P:nucleobase-containing compound metabolic process"/>
    <property type="evidence" value="ECO:0007669"/>
    <property type="project" value="InterPro"/>
</dbReference>
<accession>Q6FA19</accession>
<dbReference type="GO" id="GO:0004525">
    <property type="term" value="F:ribonuclease III activity"/>
    <property type="evidence" value="ECO:0007669"/>
    <property type="project" value="UniProtKB-EC"/>
</dbReference>
<dbReference type="SUPFAM" id="SSF53098">
    <property type="entry name" value="Ribonuclease H-like"/>
    <property type="match status" value="1"/>
</dbReference>
<dbReference type="eggNOG" id="COG0349">
    <property type="taxonomic scope" value="Bacteria"/>
</dbReference>
<dbReference type="InterPro" id="IPR044876">
    <property type="entry name" value="HRDC_dom_sf"/>
</dbReference>